<accession>A0A261XZL3</accession>
<evidence type="ECO:0000313" key="9">
    <source>
        <dbReference type="Proteomes" id="UP000242875"/>
    </source>
</evidence>
<evidence type="ECO:0000256" key="5">
    <source>
        <dbReference type="ARBA" id="ARBA00023002"/>
    </source>
</evidence>
<keyword evidence="3" id="KW-0479">Metal-binding</keyword>
<dbReference type="PANTHER" id="PTHR43350:SF17">
    <property type="entry name" value="NAD-DEPENDENT ALCOHOL DEHYDROGENASE"/>
    <property type="match status" value="1"/>
</dbReference>
<dbReference type="Gene3D" id="3.90.180.10">
    <property type="entry name" value="Medium-chain alcohol dehydrogenases, catalytic domain"/>
    <property type="match status" value="1"/>
</dbReference>
<keyword evidence="5" id="KW-0560">Oxidoreductase</keyword>
<dbReference type="InterPro" id="IPR013149">
    <property type="entry name" value="ADH-like_C"/>
</dbReference>
<dbReference type="Proteomes" id="UP000242875">
    <property type="component" value="Unassembled WGS sequence"/>
</dbReference>
<dbReference type="Pfam" id="PF00107">
    <property type="entry name" value="ADH_zinc_N"/>
    <property type="match status" value="1"/>
</dbReference>
<evidence type="ECO:0000259" key="7">
    <source>
        <dbReference type="Pfam" id="PF08240"/>
    </source>
</evidence>
<evidence type="ECO:0000256" key="4">
    <source>
        <dbReference type="ARBA" id="ARBA00022833"/>
    </source>
</evidence>
<evidence type="ECO:0000256" key="3">
    <source>
        <dbReference type="ARBA" id="ARBA00022723"/>
    </source>
</evidence>
<name>A0A261XZL3_9FUNG</name>
<dbReference type="PANTHER" id="PTHR43350">
    <property type="entry name" value="NAD-DEPENDENT ALCOHOL DEHYDROGENASE"/>
    <property type="match status" value="1"/>
</dbReference>
<evidence type="ECO:0000313" key="8">
    <source>
        <dbReference type="EMBL" id="OZJ03809.1"/>
    </source>
</evidence>
<feature type="domain" description="Alcohol dehydrogenase-like C-terminal" evidence="6">
    <location>
        <begin position="202"/>
        <end position="334"/>
    </location>
</feature>
<sequence>MDVALNLIRPLFYRAAYKSDNLDLVSRGQTDKTMKAAVLHEIGSQLSVEDVPVPKVTPGCVLVKVLAAGVVHYAEDVYNGKLAYPMTLPLIPGANGIGIVEEIGPDTTEIKQGDLVFCDPTIRARDNAIGPMTILQGLFTPAGSLTSTYKNGAMAEKNARPAGECCRFAQRMGEECSSLGLSEPALCPGQTLLMLGATGSFGSPAVQIALAMGARRIVIPGRNKQKLDELVQKVGDSRVVSVLLQESEDANVAAFKEAAKGEIDCALDLLEPNTPMSIIRSALLSLRGFGTLVLMSGRRDSLDVPFFPIMTNNLQIKGCFVYARAARHRLINMIEAGLINLNHFQVTGTFSLDQVNEAIRFSKEHRGPFNLTVVTPNRL</sequence>
<gene>
    <name evidence="8" type="ORF">BZG36_03017</name>
</gene>
<dbReference type="InterPro" id="IPR013154">
    <property type="entry name" value="ADH-like_N"/>
</dbReference>
<evidence type="ECO:0000259" key="6">
    <source>
        <dbReference type="Pfam" id="PF00107"/>
    </source>
</evidence>
<keyword evidence="4" id="KW-0862">Zinc</keyword>
<evidence type="ECO:0000256" key="1">
    <source>
        <dbReference type="ARBA" id="ARBA00001947"/>
    </source>
</evidence>
<reference evidence="8 9" key="1">
    <citation type="journal article" date="2017" name="Mycologia">
        <title>Bifiguratus adelaidae, gen. et sp. nov., a new member of Mucoromycotina in endophytic and soil-dwelling habitats.</title>
        <authorList>
            <person name="Torres-Cruz T.J."/>
            <person name="Billingsley Tobias T.L."/>
            <person name="Almatruk M."/>
            <person name="Hesse C."/>
            <person name="Kuske C.R."/>
            <person name="Desiro A."/>
            <person name="Benucci G.M."/>
            <person name="Bonito G."/>
            <person name="Stajich J.E."/>
            <person name="Dunlap C."/>
            <person name="Arnold A.E."/>
            <person name="Porras-Alfaro A."/>
        </authorList>
    </citation>
    <scope>NUCLEOTIDE SEQUENCE [LARGE SCALE GENOMIC DNA]</scope>
    <source>
        <strain evidence="8 9">AZ0501</strain>
    </source>
</reference>
<dbReference type="AlphaFoldDB" id="A0A261XZL3"/>
<comment type="similarity">
    <text evidence="2">Belongs to the zinc-containing alcohol dehydrogenase family.</text>
</comment>
<dbReference type="Pfam" id="PF08240">
    <property type="entry name" value="ADH_N"/>
    <property type="match status" value="1"/>
</dbReference>
<dbReference type="SUPFAM" id="SSF51735">
    <property type="entry name" value="NAD(P)-binding Rossmann-fold domains"/>
    <property type="match status" value="1"/>
</dbReference>
<dbReference type="OrthoDB" id="203908at2759"/>
<dbReference type="InterPro" id="IPR011032">
    <property type="entry name" value="GroES-like_sf"/>
</dbReference>
<comment type="cofactor">
    <cofactor evidence="1">
        <name>Zn(2+)</name>
        <dbReference type="ChEBI" id="CHEBI:29105"/>
    </cofactor>
</comment>
<dbReference type="Gene3D" id="3.40.50.720">
    <property type="entry name" value="NAD(P)-binding Rossmann-like Domain"/>
    <property type="match status" value="1"/>
</dbReference>
<keyword evidence="9" id="KW-1185">Reference proteome</keyword>
<dbReference type="InterPro" id="IPR036291">
    <property type="entry name" value="NAD(P)-bd_dom_sf"/>
</dbReference>
<dbReference type="GO" id="GO:0046872">
    <property type="term" value="F:metal ion binding"/>
    <property type="evidence" value="ECO:0007669"/>
    <property type="project" value="UniProtKB-KW"/>
</dbReference>
<dbReference type="SUPFAM" id="SSF50129">
    <property type="entry name" value="GroES-like"/>
    <property type="match status" value="1"/>
</dbReference>
<organism evidence="8 9">
    <name type="scientific">Bifiguratus adelaidae</name>
    <dbReference type="NCBI Taxonomy" id="1938954"/>
    <lineage>
        <taxon>Eukaryota</taxon>
        <taxon>Fungi</taxon>
        <taxon>Fungi incertae sedis</taxon>
        <taxon>Mucoromycota</taxon>
        <taxon>Mucoromycotina</taxon>
        <taxon>Endogonomycetes</taxon>
        <taxon>Endogonales</taxon>
        <taxon>Endogonales incertae sedis</taxon>
        <taxon>Bifiguratus</taxon>
    </lineage>
</organism>
<dbReference type="GO" id="GO:0016491">
    <property type="term" value="F:oxidoreductase activity"/>
    <property type="evidence" value="ECO:0007669"/>
    <property type="project" value="UniProtKB-KW"/>
</dbReference>
<evidence type="ECO:0000256" key="2">
    <source>
        <dbReference type="ARBA" id="ARBA00008072"/>
    </source>
</evidence>
<evidence type="ECO:0008006" key="10">
    <source>
        <dbReference type="Google" id="ProtNLM"/>
    </source>
</evidence>
<proteinExistence type="inferred from homology"/>
<comment type="caution">
    <text evidence="8">The sequence shown here is derived from an EMBL/GenBank/DDBJ whole genome shotgun (WGS) entry which is preliminary data.</text>
</comment>
<protein>
    <recommendedName>
        <fullName evidence="10">Enoyl reductase (ER) domain-containing protein</fullName>
    </recommendedName>
</protein>
<feature type="domain" description="Alcohol dehydrogenase-like N-terminal" evidence="7">
    <location>
        <begin position="58"/>
        <end position="165"/>
    </location>
</feature>
<dbReference type="EMBL" id="MVBO01000068">
    <property type="protein sequence ID" value="OZJ03809.1"/>
    <property type="molecule type" value="Genomic_DNA"/>
</dbReference>